<comment type="subcellular location">
    <subcellularLocation>
        <location evidence="2">Cytoplasm</location>
        <location evidence="2">Cytosol</location>
    </subcellularLocation>
</comment>
<dbReference type="GO" id="GO:0006979">
    <property type="term" value="P:response to oxidative stress"/>
    <property type="evidence" value="ECO:0007669"/>
    <property type="project" value="UniProtKB-ARBA"/>
</dbReference>
<evidence type="ECO:0000256" key="1">
    <source>
        <dbReference type="ARBA" id="ARBA00001974"/>
    </source>
</evidence>
<evidence type="ECO:0000256" key="9">
    <source>
        <dbReference type="ARBA" id="ARBA00022827"/>
    </source>
</evidence>
<evidence type="ECO:0000256" key="25">
    <source>
        <dbReference type="ARBA" id="ARBA00049392"/>
    </source>
</evidence>
<evidence type="ECO:0000256" key="21">
    <source>
        <dbReference type="ARBA" id="ARBA00046551"/>
    </source>
</evidence>
<protein>
    <recommendedName>
        <fullName evidence="14">NAD(P)H dehydrogenase [quinone] 1</fullName>
        <ecNumber evidence="4">1.6.5.2</ecNumber>
    </recommendedName>
    <alternativeName>
        <fullName evidence="18">Azoreductase</fullName>
    </alternativeName>
    <alternativeName>
        <fullName evidence="20">DT-diaphorase</fullName>
    </alternativeName>
    <alternativeName>
        <fullName evidence="16">Menadione reductase</fullName>
    </alternativeName>
    <alternativeName>
        <fullName evidence="17">NAD(P)H:quinone oxidoreductase 1</fullName>
    </alternativeName>
    <alternativeName>
        <fullName evidence="15">Phylloquinone reductase</fullName>
    </alternativeName>
    <alternativeName>
        <fullName evidence="19">Quinone reductase 1</fullName>
    </alternativeName>
</protein>
<evidence type="ECO:0000256" key="7">
    <source>
        <dbReference type="ARBA" id="ARBA00022553"/>
    </source>
</evidence>
<comment type="catalytic activity">
    <reaction evidence="22">
        <text>a quinone + NADH + H(+) = a quinol + NAD(+)</text>
        <dbReference type="Rhea" id="RHEA:46160"/>
        <dbReference type="ChEBI" id="CHEBI:15378"/>
        <dbReference type="ChEBI" id="CHEBI:24646"/>
        <dbReference type="ChEBI" id="CHEBI:57540"/>
        <dbReference type="ChEBI" id="CHEBI:57945"/>
        <dbReference type="ChEBI" id="CHEBI:132124"/>
        <dbReference type="EC" id="1.6.5.2"/>
    </reaction>
    <physiologicalReaction direction="left-to-right" evidence="22">
        <dbReference type="Rhea" id="RHEA:46161"/>
    </physiologicalReaction>
</comment>
<comment type="cofactor">
    <cofactor evidence="1">
        <name>FAD</name>
        <dbReference type="ChEBI" id="CHEBI:57692"/>
    </cofactor>
</comment>
<evidence type="ECO:0000256" key="5">
    <source>
        <dbReference type="ARBA" id="ARBA00022490"/>
    </source>
</evidence>
<dbReference type="GO" id="GO:0050136">
    <property type="term" value="F:NADH dehydrogenase (quinone) (non-electrogenic) activity"/>
    <property type="evidence" value="ECO:0007669"/>
    <property type="project" value="UniProtKB-ARBA"/>
</dbReference>
<dbReference type="EMBL" id="JANPWB010000016">
    <property type="protein sequence ID" value="KAJ1083319.1"/>
    <property type="molecule type" value="Genomic_DNA"/>
</dbReference>
<dbReference type="GO" id="GO:0042373">
    <property type="term" value="P:vitamin K metabolic process"/>
    <property type="evidence" value="ECO:0007669"/>
    <property type="project" value="UniProtKB-ARBA"/>
</dbReference>
<dbReference type="SUPFAM" id="SSF52218">
    <property type="entry name" value="Flavoproteins"/>
    <property type="match status" value="1"/>
</dbReference>
<evidence type="ECO:0000256" key="18">
    <source>
        <dbReference type="ARBA" id="ARBA00042298"/>
    </source>
</evidence>
<dbReference type="FunFam" id="3.40.50.360:FF:000029">
    <property type="entry name" value="NAD(P)H dehydrogenase [quinone] 1"/>
    <property type="match status" value="1"/>
</dbReference>
<evidence type="ECO:0000256" key="24">
    <source>
        <dbReference type="ARBA" id="ARBA00049236"/>
    </source>
</evidence>
<keyword evidence="11" id="KW-0521">NADP</keyword>
<dbReference type="AlphaFoldDB" id="A0AAV7KXK0"/>
<dbReference type="PANTHER" id="PTHR10204:SF34">
    <property type="entry name" value="NAD(P)H DEHYDROGENASE [QUINONE] 1 ISOFORM 1"/>
    <property type="match status" value="1"/>
</dbReference>
<evidence type="ECO:0000256" key="12">
    <source>
        <dbReference type="ARBA" id="ARBA00023002"/>
    </source>
</evidence>
<keyword evidence="6" id="KW-1017">Isopeptide bond</keyword>
<evidence type="ECO:0000256" key="8">
    <source>
        <dbReference type="ARBA" id="ARBA00022630"/>
    </source>
</evidence>
<comment type="catalytic activity">
    <reaction evidence="24">
        <text>ubiquinone-10 + NADH + H(+) = ubiquinol-10 + NAD(+)</text>
        <dbReference type="Rhea" id="RHEA:61984"/>
        <dbReference type="ChEBI" id="CHEBI:15378"/>
        <dbReference type="ChEBI" id="CHEBI:46245"/>
        <dbReference type="ChEBI" id="CHEBI:57540"/>
        <dbReference type="ChEBI" id="CHEBI:57945"/>
        <dbReference type="ChEBI" id="CHEBI:64183"/>
    </reaction>
    <physiologicalReaction direction="left-to-right" evidence="24">
        <dbReference type="Rhea" id="RHEA:61985"/>
    </physiologicalReaction>
</comment>
<comment type="caution">
    <text evidence="27">The sequence shown here is derived from an EMBL/GenBank/DDBJ whole genome shotgun (WGS) entry which is preliminary data.</text>
</comment>
<keyword evidence="7" id="KW-0597">Phosphoprotein</keyword>
<keyword evidence="13" id="KW-0520">NAD</keyword>
<dbReference type="InterPro" id="IPR051545">
    <property type="entry name" value="NAD(P)H_dehydrogenase_qn"/>
</dbReference>
<keyword evidence="10" id="KW-0832">Ubl conjugation</keyword>
<reference evidence="27" key="1">
    <citation type="journal article" date="2022" name="bioRxiv">
        <title>Sequencing and chromosome-scale assembly of the giantPleurodeles waltlgenome.</title>
        <authorList>
            <person name="Brown T."/>
            <person name="Elewa A."/>
            <person name="Iarovenko S."/>
            <person name="Subramanian E."/>
            <person name="Araus A.J."/>
            <person name="Petzold A."/>
            <person name="Susuki M."/>
            <person name="Suzuki K.-i.T."/>
            <person name="Hayashi T."/>
            <person name="Toyoda A."/>
            <person name="Oliveira C."/>
            <person name="Osipova E."/>
            <person name="Leigh N.D."/>
            <person name="Simon A."/>
            <person name="Yun M.H."/>
        </authorList>
    </citation>
    <scope>NUCLEOTIDE SEQUENCE</scope>
    <source>
        <strain evidence="27">20211129_DDA</strain>
        <tissue evidence="27">Liver</tissue>
    </source>
</reference>
<evidence type="ECO:0000256" key="13">
    <source>
        <dbReference type="ARBA" id="ARBA00023027"/>
    </source>
</evidence>
<keyword evidence="9" id="KW-0274">FAD</keyword>
<evidence type="ECO:0000256" key="22">
    <source>
        <dbReference type="ARBA" id="ARBA00048181"/>
    </source>
</evidence>
<comment type="similarity">
    <text evidence="3">Belongs to the NAD(P)H dehydrogenase (quinone) family.</text>
</comment>
<dbReference type="InterPro" id="IPR003680">
    <property type="entry name" value="Flavodoxin_fold"/>
</dbReference>
<evidence type="ECO:0000256" key="11">
    <source>
        <dbReference type="ARBA" id="ARBA00022857"/>
    </source>
</evidence>
<accession>A0AAV7KXK0</accession>
<keyword evidence="5" id="KW-0963">Cytoplasm</keyword>
<evidence type="ECO:0000256" key="20">
    <source>
        <dbReference type="ARBA" id="ARBA00042416"/>
    </source>
</evidence>
<evidence type="ECO:0000256" key="16">
    <source>
        <dbReference type="ARBA" id="ARBA00042248"/>
    </source>
</evidence>
<comment type="catalytic activity">
    <reaction evidence="25">
        <text>a quinone + NADPH + H(+) = a quinol + NADP(+)</text>
        <dbReference type="Rhea" id="RHEA:46164"/>
        <dbReference type="ChEBI" id="CHEBI:15378"/>
        <dbReference type="ChEBI" id="CHEBI:24646"/>
        <dbReference type="ChEBI" id="CHEBI:57783"/>
        <dbReference type="ChEBI" id="CHEBI:58349"/>
        <dbReference type="ChEBI" id="CHEBI:132124"/>
        <dbReference type="EC" id="1.6.5.2"/>
    </reaction>
    <physiologicalReaction direction="left-to-right" evidence="25">
        <dbReference type="Rhea" id="RHEA:46165"/>
    </physiologicalReaction>
</comment>
<evidence type="ECO:0000313" key="28">
    <source>
        <dbReference type="Proteomes" id="UP001066276"/>
    </source>
</evidence>
<evidence type="ECO:0000256" key="17">
    <source>
        <dbReference type="ARBA" id="ARBA00042288"/>
    </source>
</evidence>
<dbReference type="Gene3D" id="3.40.50.360">
    <property type="match status" value="1"/>
</dbReference>
<evidence type="ECO:0000256" key="6">
    <source>
        <dbReference type="ARBA" id="ARBA00022499"/>
    </source>
</evidence>
<dbReference type="EC" id="1.6.5.2" evidence="4"/>
<dbReference type="InterPro" id="IPR029039">
    <property type="entry name" value="Flavoprotein-like_sf"/>
</dbReference>
<evidence type="ECO:0000313" key="27">
    <source>
        <dbReference type="EMBL" id="KAJ1083319.1"/>
    </source>
</evidence>
<comment type="catalytic activity">
    <reaction evidence="23">
        <text>menadione + NADH + H(+) = menadiol + NAD(+)</text>
        <dbReference type="Rhea" id="RHEA:69695"/>
        <dbReference type="ChEBI" id="CHEBI:6746"/>
        <dbReference type="ChEBI" id="CHEBI:15378"/>
        <dbReference type="ChEBI" id="CHEBI:28869"/>
        <dbReference type="ChEBI" id="CHEBI:57540"/>
        <dbReference type="ChEBI" id="CHEBI:57945"/>
    </reaction>
    <physiologicalReaction direction="left-to-right" evidence="23">
        <dbReference type="Rhea" id="RHEA:69696"/>
    </physiologicalReaction>
</comment>
<evidence type="ECO:0000256" key="19">
    <source>
        <dbReference type="ARBA" id="ARBA00042364"/>
    </source>
</evidence>
<organism evidence="27 28">
    <name type="scientific">Pleurodeles waltl</name>
    <name type="common">Iberian ribbed newt</name>
    <dbReference type="NCBI Taxonomy" id="8319"/>
    <lineage>
        <taxon>Eukaryota</taxon>
        <taxon>Metazoa</taxon>
        <taxon>Chordata</taxon>
        <taxon>Craniata</taxon>
        <taxon>Vertebrata</taxon>
        <taxon>Euteleostomi</taxon>
        <taxon>Amphibia</taxon>
        <taxon>Batrachia</taxon>
        <taxon>Caudata</taxon>
        <taxon>Salamandroidea</taxon>
        <taxon>Salamandridae</taxon>
        <taxon>Pleurodelinae</taxon>
        <taxon>Pleurodeles</taxon>
    </lineage>
</organism>
<dbReference type="Pfam" id="PF02525">
    <property type="entry name" value="Flavodoxin_2"/>
    <property type="match status" value="1"/>
</dbReference>
<keyword evidence="28" id="KW-1185">Reference proteome</keyword>
<proteinExistence type="inferred from homology"/>
<evidence type="ECO:0000256" key="2">
    <source>
        <dbReference type="ARBA" id="ARBA00004514"/>
    </source>
</evidence>
<dbReference type="Proteomes" id="UP001066276">
    <property type="component" value="Chromosome 12"/>
</dbReference>
<sequence>MAERKELVKRALIIFAHEERTSFNYAMKEVAENTLKKNGWEVTVSDLYAMNFNPVLSRKDIKGSPKDPIHFKYAVETSQAWKEGSLSDDIVEEQKKLAAADLIIFQFPLYWFGMPAIMKGWIERVFLHGFAYTLQTMYKSGPLKGKKAILSFTTGGVDSSFGPSGVHGDINLVLWIIQNGILNFCGFQVLEPQLSYAVSHISNAARMQLLEAWKTRLENIQEEKTISFVPGSDFDISAPAGSFTLNQDVKEANAHRKYGLTVGQHLGKPLPPDNQVKAAGSKN</sequence>
<comment type="subunit">
    <text evidence="21">Homodimer. Interacts with PDLIM4 isoform 2; this interaction stabilizes PDLIM4 isoform 2 in response to oxidative stress and protects it from ubiquitin-independent degradation by the core 20S proteasome. Interacts with TP73 (via SAM domain); this interaction is NADH-dependent, stabilizes TP73 in response to oxidative stress and protects it from ubiquitin-independent degradation by the 20S proteasome. Interacts with TP53; this interaction is NADH-dependent, stabilizes TP53 in response to oxidative stress and protects it from ubiquitin-independent degradation by the 20S proteasome.</text>
</comment>
<dbReference type="GO" id="GO:0005829">
    <property type="term" value="C:cytosol"/>
    <property type="evidence" value="ECO:0007669"/>
    <property type="project" value="UniProtKB-SubCell"/>
</dbReference>
<evidence type="ECO:0000256" key="14">
    <source>
        <dbReference type="ARBA" id="ARBA00040776"/>
    </source>
</evidence>
<dbReference type="PANTHER" id="PTHR10204">
    <property type="entry name" value="NAD P H OXIDOREDUCTASE-RELATED"/>
    <property type="match status" value="1"/>
</dbReference>
<keyword evidence="8" id="KW-0285">Flavoprotein</keyword>
<keyword evidence="12" id="KW-0560">Oxidoreductase</keyword>
<evidence type="ECO:0000256" key="4">
    <source>
        <dbReference type="ARBA" id="ARBA00012648"/>
    </source>
</evidence>
<evidence type="ECO:0000256" key="15">
    <source>
        <dbReference type="ARBA" id="ARBA00041787"/>
    </source>
</evidence>
<name>A0AAV7KXK0_PLEWA</name>
<evidence type="ECO:0000256" key="23">
    <source>
        <dbReference type="ARBA" id="ARBA00048412"/>
    </source>
</evidence>
<evidence type="ECO:0000256" key="3">
    <source>
        <dbReference type="ARBA" id="ARBA00006252"/>
    </source>
</evidence>
<gene>
    <name evidence="27" type="ORF">NDU88_003478</name>
</gene>
<feature type="domain" description="Flavodoxin-like fold" evidence="26">
    <location>
        <begin position="9"/>
        <end position="217"/>
    </location>
</feature>
<evidence type="ECO:0000256" key="10">
    <source>
        <dbReference type="ARBA" id="ARBA00022843"/>
    </source>
</evidence>
<evidence type="ECO:0000259" key="26">
    <source>
        <dbReference type="Pfam" id="PF02525"/>
    </source>
</evidence>